<dbReference type="GO" id="GO:0020037">
    <property type="term" value="F:heme binding"/>
    <property type="evidence" value="ECO:0007669"/>
    <property type="project" value="InterPro"/>
</dbReference>
<keyword evidence="3" id="KW-1185">Reference proteome</keyword>
<gene>
    <name evidence="2" type="ORF">OSB04_010169</name>
</gene>
<name>A0AA38T706_9ASTR</name>
<sequence length="285" mass="32038">MLVSKVIEIAGKPNLSDFFPTLARFDLQGVEREMKREVKRLDGMLSEIIDDRIKSNLKNNLEGAVIGDVVKKDALQKLLEFKDQKDASSLSITQVKTILMDIMIAGTETSTTLIEWAMAEIMKNDNVMKRIQEELTEIVGLNNIVEESHLPKLKYLDATIKESLRLHPVAPLLLPRSPTQACIVGGYTIPKGCTVFLNVWTIHRDPNTGTIPWNSTPIGRRLCPGIPLAVKMQMYILASLLHLFEWSLPKGEEHDLTDKFGVTLKKRKPLIAVPSQRLPNASLYM</sequence>
<accession>A0AA38T706</accession>
<reference evidence="2" key="1">
    <citation type="submission" date="2023-03" db="EMBL/GenBank/DDBJ databases">
        <title>Chromosome-scale reference genome and RAD-based genetic map of yellow starthistle (Centaurea solstitialis) reveal putative structural variation and QTLs associated with invader traits.</title>
        <authorList>
            <person name="Reatini B."/>
            <person name="Cang F.A."/>
            <person name="Jiang Q."/>
            <person name="Mckibben M.T.W."/>
            <person name="Barker M.S."/>
            <person name="Rieseberg L.H."/>
            <person name="Dlugosch K.M."/>
        </authorList>
    </citation>
    <scope>NUCLEOTIDE SEQUENCE</scope>
    <source>
        <strain evidence="2">CAN-66</strain>
        <tissue evidence="2">Leaf</tissue>
    </source>
</reference>
<dbReference type="PANTHER" id="PTHR47951">
    <property type="entry name" value="OS08G0547900 PROTEIN"/>
    <property type="match status" value="1"/>
</dbReference>
<evidence type="ECO:0000313" key="3">
    <source>
        <dbReference type="Proteomes" id="UP001172457"/>
    </source>
</evidence>
<dbReference type="GO" id="GO:0016705">
    <property type="term" value="F:oxidoreductase activity, acting on paired donors, with incorporation or reduction of molecular oxygen"/>
    <property type="evidence" value="ECO:0007669"/>
    <property type="project" value="InterPro"/>
</dbReference>
<keyword evidence="1" id="KW-0560">Oxidoreductase</keyword>
<proteinExistence type="predicted"/>
<evidence type="ECO:0000313" key="2">
    <source>
        <dbReference type="EMBL" id="KAJ9555555.1"/>
    </source>
</evidence>
<dbReference type="Gene3D" id="1.10.630.10">
    <property type="entry name" value="Cytochrome P450"/>
    <property type="match status" value="1"/>
</dbReference>
<dbReference type="InterPro" id="IPR002401">
    <property type="entry name" value="Cyt_P450_E_grp-I"/>
</dbReference>
<dbReference type="SUPFAM" id="SSF48264">
    <property type="entry name" value="Cytochrome P450"/>
    <property type="match status" value="1"/>
</dbReference>
<dbReference type="GO" id="GO:0004497">
    <property type="term" value="F:monooxygenase activity"/>
    <property type="evidence" value="ECO:0007669"/>
    <property type="project" value="InterPro"/>
</dbReference>
<dbReference type="EMBL" id="JARYMX010000003">
    <property type="protein sequence ID" value="KAJ9555555.1"/>
    <property type="molecule type" value="Genomic_DNA"/>
</dbReference>
<protein>
    <recommendedName>
        <fullName evidence="4">Cytochrome P450</fullName>
    </recommendedName>
</protein>
<dbReference type="Proteomes" id="UP001172457">
    <property type="component" value="Chromosome 3"/>
</dbReference>
<dbReference type="PRINTS" id="PR00385">
    <property type="entry name" value="P450"/>
</dbReference>
<dbReference type="InterPro" id="IPR036396">
    <property type="entry name" value="Cyt_P450_sf"/>
</dbReference>
<dbReference type="InterPro" id="IPR001128">
    <property type="entry name" value="Cyt_P450"/>
</dbReference>
<dbReference type="PRINTS" id="PR00463">
    <property type="entry name" value="EP450I"/>
</dbReference>
<evidence type="ECO:0008006" key="4">
    <source>
        <dbReference type="Google" id="ProtNLM"/>
    </source>
</evidence>
<dbReference type="Pfam" id="PF00067">
    <property type="entry name" value="p450"/>
    <property type="match status" value="1"/>
</dbReference>
<dbReference type="AlphaFoldDB" id="A0AA38T706"/>
<comment type="caution">
    <text evidence="2">The sequence shown here is derived from an EMBL/GenBank/DDBJ whole genome shotgun (WGS) entry which is preliminary data.</text>
</comment>
<dbReference type="GO" id="GO:0005506">
    <property type="term" value="F:iron ion binding"/>
    <property type="evidence" value="ECO:0007669"/>
    <property type="project" value="InterPro"/>
</dbReference>
<dbReference type="PANTHER" id="PTHR47951:SF7">
    <property type="entry name" value="FLAVONOID 3',5'-HYDROXYLASE-LIKE ISOFORM X1"/>
    <property type="match status" value="1"/>
</dbReference>
<organism evidence="2 3">
    <name type="scientific">Centaurea solstitialis</name>
    <name type="common">yellow star-thistle</name>
    <dbReference type="NCBI Taxonomy" id="347529"/>
    <lineage>
        <taxon>Eukaryota</taxon>
        <taxon>Viridiplantae</taxon>
        <taxon>Streptophyta</taxon>
        <taxon>Embryophyta</taxon>
        <taxon>Tracheophyta</taxon>
        <taxon>Spermatophyta</taxon>
        <taxon>Magnoliopsida</taxon>
        <taxon>eudicotyledons</taxon>
        <taxon>Gunneridae</taxon>
        <taxon>Pentapetalae</taxon>
        <taxon>asterids</taxon>
        <taxon>campanulids</taxon>
        <taxon>Asterales</taxon>
        <taxon>Asteraceae</taxon>
        <taxon>Carduoideae</taxon>
        <taxon>Cardueae</taxon>
        <taxon>Centaureinae</taxon>
        <taxon>Centaurea</taxon>
    </lineage>
</organism>
<evidence type="ECO:0000256" key="1">
    <source>
        <dbReference type="ARBA" id="ARBA00023002"/>
    </source>
</evidence>